<reference evidence="6 8" key="3">
    <citation type="journal article" date="2020" name="Int. J. Syst. Evol. Microbiol.">
        <title>Novel acetic acid bacteria from cider fermentations: Acetobacter conturbans sp. nov. and Acetobacter fallax sp. nov.</title>
        <authorList>
            <person name="Sombolestani A.S."/>
            <person name="Cleenwerck I."/>
            <person name="Cnockaert M."/>
            <person name="Borremans W."/>
            <person name="Wieme A.D."/>
            <person name="De Vuyst L."/>
            <person name="Vandamme P."/>
        </authorList>
    </citation>
    <scope>NUCLEOTIDE SEQUENCE [LARGE SCALE GENOMIC DNA]</scope>
    <source>
        <strain evidence="6 8">LMG 23848</strain>
    </source>
</reference>
<accession>A0A0U4YCJ1</accession>
<dbReference type="STRING" id="431306.AGA_1579"/>
<reference evidence="5" key="2">
    <citation type="submission" date="2014-09" db="EMBL/GenBank/DDBJ databases">
        <authorList>
            <person name="Magalhaes I.L.F."/>
            <person name="Oliveira U."/>
            <person name="Santos F.R."/>
            <person name="Vidigal T.H.D.A."/>
            <person name="Brescovit A.D."/>
            <person name="Santos A.J."/>
        </authorList>
    </citation>
    <scope>NUCLEOTIDE SEQUENCE</scope>
    <source>
        <strain evidence="5">LMG 23848T</strain>
    </source>
</reference>
<organism evidence="5 7">
    <name type="scientific">Acetobacter ghanensis</name>
    <dbReference type="NCBI Taxonomy" id="431306"/>
    <lineage>
        <taxon>Bacteria</taxon>
        <taxon>Pseudomonadati</taxon>
        <taxon>Pseudomonadota</taxon>
        <taxon>Alphaproteobacteria</taxon>
        <taxon>Acetobacterales</taxon>
        <taxon>Acetobacteraceae</taxon>
        <taxon>Acetobacter</taxon>
    </lineage>
</organism>
<dbReference type="RefSeq" id="WP_059023666.1">
    <property type="nucleotide sequence ID" value="NZ_JBNZCO010000001.1"/>
</dbReference>
<proteinExistence type="inferred from homology"/>
<evidence type="ECO:0000256" key="3">
    <source>
        <dbReference type="ARBA" id="ARBA00023186"/>
    </source>
</evidence>
<gene>
    <name evidence="5" type="ORF">AGA_1579</name>
    <name evidence="6" type="ORF">GOB80_01105</name>
</gene>
<keyword evidence="8" id="KW-1185">Reference proteome</keyword>
<feature type="compositionally biased region" description="Low complexity" evidence="4">
    <location>
        <begin position="1"/>
        <end position="17"/>
    </location>
</feature>
<dbReference type="GO" id="GO:0006099">
    <property type="term" value="P:tricarboxylic acid cycle"/>
    <property type="evidence" value="ECO:0007669"/>
    <property type="project" value="TreeGrafter"/>
</dbReference>
<dbReference type="Proteomes" id="UP000657200">
    <property type="component" value="Unassembled WGS sequence"/>
</dbReference>
<name>A0A0U4YCJ1_9PROT</name>
<dbReference type="SUPFAM" id="SSF109910">
    <property type="entry name" value="YgfY-like"/>
    <property type="match status" value="1"/>
</dbReference>
<feature type="region of interest" description="Disordered" evidence="4">
    <location>
        <begin position="1"/>
        <end position="23"/>
    </location>
</feature>
<evidence type="ECO:0000256" key="4">
    <source>
        <dbReference type="SAM" id="MobiDB-lite"/>
    </source>
</evidence>
<dbReference type="PANTHER" id="PTHR12469">
    <property type="entry name" value="PROTEIN EMI5 HOMOLOG, MITOCHONDRIAL"/>
    <property type="match status" value="1"/>
</dbReference>
<evidence type="ECO:0000313" key="8">
    <source>
        <dbReference type="Proteomes" id="UP000657200"/>
    </source>
</evidence>
<evidence type="ECO:0000313" key="6">
    <source>
        <dbReference type="EMBL" id="NHO38290.1"/>
    </source>
</evidence>
<reference evidence="7" key="1">
    <citation type="submission" date="2014-09" db="EMBL/GenBank/DDBJ databases">
        <authorList>
            <person name="Illeghems K.G."/>
        </authorList>
    </citation>
    <scope>NUCLEOTIDE SEQUENCE [LARGE SCALE GENOMIC DNA]</scope>
    <source>
        <strain evidence="7">LMG 23848T</strain>
    </source>
</reference>
<dbReference type="OrthoDB" id="9807264at2"/>
<dbReference type="Proteomes" id="UP000068250">
    <property type="component" value="Chromosome I"/>
</dbReference>
<dbReference type="InterPro" id="IPR005631">
    <property type="entry name" value="SDH"/>
</dbReference>
<dbReference type="Gene3D" id="1.10.150.250">
    <property type="entry name" value="Flavinator of succinate dehydrogenase"/>
    <property type="match status" value="1"/>
</dbReference>
<dbReference type="PANTHER" id="PTHR12469:SF2">
    <property type="entry name" value="SUCCINATE DEHYDROGENASE ASSEMBLY FACTOR 2, MITOCHONDRIAL"/>
    <property type="match status" value="1"/>
</dbReference>
<dbReference type="InterPro" id="IPR036714">
    <property type="entry name" value="SDH_sf"/>
</dbReference>
<keyword evidence="3" id="KW-0143">Chaperone</keyword>
<dbReference type="EMBL" id="WOTE01000001">
    <property type="protein sequence ID" value="NHO38290.1"/>
    <property type="molecule type" value="Genomic_DNA"/>
</dbReference>
<sequence>MQHNFTTSSNTLSSNDSDGSEDSLAARRRRLKFRANHRGTFETDILIGGFVEETADTLNAEQLTDMEAILEMPDPDLTDWLFGRLALPEEKATPMLRRMVNACRAKCGK</sequence>
<evidence type="ECO:0000313" key="7">
    <source>
        <dbReference type="Proteomes" id="UP000068250"/>
    </source>
</evidence>
<evidence type="ECO:0000313" key="5">
    <source>
        <dbReference type="EMBL" id="CEF55722.1"/>
    </source>
</evidence>
<comment type="similarity">
    <text evidence="1">Belongs to the SdhE FAD assembly factor family.</text>
</comment>
<dbReference type="PATRIC" id="fig|431306.5.peg.1605"/>
<dbReference type="EMBL" id="LN609302">
    <property type="protein sequence ID" value="CEF55722.1"/>
    <property type="molecule type" value="Genomic_DNA"/>
</dbReference>
<evidence type="ECO:0000256" key="2">
    <source>
        <dbReference type="ARBA" id="ARBA00019418"/>
    </source>
</evidence>
<protein>
    <recommendedName>
        <fullName evidence="2">FAD assembly factor SdhE</fullName>
    </recommendedName>
</protein>
<dbReference type="Pfam" id="PF03937">
    <property type="entry name" value="Sdh5"/>
    <property type="match status" value="1"/>
</dbReference>
<evidence type="ECO:0000256" key="1">
    <source>
        <dbReference type="ARBA" id="ARBA00008571"/>
    </source>
</evidence>
<dbReference type="AlphaFoldDB" id="A0A0U4YCJ1"/>